<proteinExistence type="predicted"/>
<comment type="caution">
    <text evidence="2">The sequence shown here is derived from an EMBL/GenBank/DDBJ whole genome shotgun (WGS) entry which is preliminary data.</text>
</comment>
<feature type="region of interest" description="Disordered" evidence="1">
    <location>
        <begin position="51"/>
        <end position="83"/>
    </location>
</feature>
<dbReference type="Proteomes" id="UP001500037">
    <property type="component" value="Unassembled WGS sequence"/>
</dbReference>
<reference evidence="2 3" key="1">
    <citation type="journal article" date="2019" name="Int. J. Syst. Evol. Microbiol.">
        <title>The Global Catalogue of Microorganisms (GCM) 10K type strain sequencing project: providing services to taxonomists for standard genome sequencing and annotation.</title>
        <authorList>
            <consortium name="The Broad Institute Genomics Platform"/>
            <consortium name="The Broad Institute Genome Sequencing Center for Infectious Disease"/>
            <person name="Wu L."/>
            <person name="Ma J."/>
        </authorList>
    </citation>
    <scope>NUCLEOTIDE SEQUENCE [LARGE SCALE GENOMIC DNA]</scope>
    <source>
        <strain evidence="2 3">JCM 13004</strain>
    </source>
</reference>
<evidence type="ECO:0000313" key="2">
    <source>
        <dbReference type="EMBL" id="GAA1228418.1"/>
    </source>
</evidence>
<sequence length="83" mass="8978">MAHTVADPPELPARVARLAVKRSNSGTGGPLPERNLGRGLSLRAILATPYLLTATPARPPPPRRPPTTRQTRIRAPQRGPFKD</sequence>
<feature type="region of interest" description="Disordered" evidence="1">
    <location>
        <begin position="19"/>
        <end position="38"/>
    </location>
</feature>
<organism evidence="2 3">
    <name type="scientific">Kitasatospora nipponensis</name>
    <dbReference type="NCBI Taxonomy" id="258049"/>
    <lineage>
        <taxon>Bacteria</taxon>
        <taxon>Bacillati</taxon>
        <taxon>Actinomycetota</taxon>
        <taxon>Actinomycetes</taxon>
        <taxon>Kitasatosporales</taxon>
        <taxon>Streptomycetaceae</taxon>
        <taxon>Kitasatospora</taxon>
    </lineage>
</organism>
<protein>
    <submittedName>
        <fullName evidence="2">Uncharacterized protein</fullName>
    </submittedName>
</protein>
<accession>A0ABN1W1N6</accession>
<name>A0ABN1W1N6_9ACTN</name>
<evidence type="ECO:0000256" key="1">
    <source>
        <dbReference type="SAM" id="MobiDB-lite"/>
    </source>
</evidence>
<evidence type="ECO:0000313" key="3">
    <source>
        <dbReference type="Proteomes" id="UP001500037"/>
    </source>
</evidence>
<gene>
    <name evidence="2" type="ORF">GCM10009665_18550</name>
</gene>
<dbReference type="EMBL" id="BAAALF010000022">
    <property type="protein sequence ID" value="GAA1228418.1"/>
    <property type="molecule type" value="Genomic_DNA"/>
</dbReference>
<keyword evidence="3" id="KW-1185">Reference proteome</keyword>
<feature type="compositionally biased region" description="Low complexity" evidence="1">
    <location>
        <begin position="67"/>
        <end position="83"/>
    </location>
</feature>